<dbReference type="Proteomes" id="UP000622797">
    <property type="component" value="Unassembled WGS sequence"/>
</dbReference>
<reference evidence="2" key="1">
    <citation type="journal article" date="2020" name="BMC Genomics">
        <title>Correction to: Identification and distribution of gene clusters required for synthesis of sphingolipid metabolism inhibitors in diverse species of the filamentous fungus Fusarium.</title>
        <authorList>
            <person name="Kim H.S."/>
            <person name="Lohmar J.M."/>
            <person name="Busman M."/>
            <person name="Brown D.W."/>
            <person name="Naumann T.A."/>
            <person name="Divon H.H."/>
            <person name="Lysoe E."/>
            <person name="Uhlig S."/>
            <person name="Proctor R.H."/>
        </authorList>
    </citation>
    <scope>NUCLEOTIDE SEQUENCE</scope>
    <source>
        <strain evidence="2">NRRL 20472</strain>
    </source>
</reference>
<comment type="caution">
    <text evidence="2">The sequence shown here is derived from an EMBL/GenBank/DDBJ whole genome shotgun (WGS) entry which is preliminary data.</text>
</comment>
<evidence type="ECO:0000313" key="3">
    <source>
        <dbReference type="Proteomes" id="UP000622797"/>
    </source>
</evidence>
<dbReference type="EMBL" id="JABEXW010000283">
    <property type="protein sequence ID" value="KAF4966517.1"/>
    <property type="molecule type" value="Genomic_DNA"/>
</dbReference>
<evidence type="ECO:0000313" key="2">
    <source>
        <dbReference type="EMBL" id="KAF4966517.1"/>
    </source>
</evidence>
<gene>
    <name evidence="2" type="ORF">FSARC_5759</name>
</gene>
<keyword evidence="3" id="KW-1185">Reference proteome</keyword>
<evidence type="ECO:0000256" key="1">
    <source>
        <dbReference type="SAM" id="MobiDB-lite"/>
    </source>
</evidence>
<accession>A0A8H4TYS8</accession>
<dbReference type="AlphaFoldDB" id="A0A8H4TYS8"/>
<name>A0A8H4TYS8_9HYPO</name>
<reference evidence="2" key="2">
    <citation type="submission" date="2020-05" db="EMBL/GenBank/DDBJ databases">
        <authorList>
            <person name="Kim H.-S."/>
            <person name="Proctor R.H."/>
            <person name="Brown D.W."/>
        </authorList>
    </citation>
    <scope>NUCLEOTIDE SEQUENCE</scope>
    <source>
        <strain evidence="2">NRRL 20472</strain>
    </source>
</reference>
<feature type="region of interest" description="Disordered" evidence="1">
    <location>
        <begin position="22"/>
        <end position="56"/>
    </location>
</feature>
<proteinExistence type="predicted"/>
<feature type="compositionally biased region" description="Polar residues" evidence="1">
    <location>
        <begin position="22"/>
        <end position="32"/>
    </location>
</feature>
<dbReference type="OrthoDB" id="10481683at2759"/>
<organism evidence="2 3">
    <name type="scientific">Fusarium sarcochroum</name>
    <dbReference type="NCBI Taxonomy" id="1208366"/>
    <lineage>
        <taxon>Eukaryota</taxon>
        <taxon>Fungi</taxon>
        <taxon>Dikarya</taxon>
        <taxon>Ascomycota</taxon>
        <taxon>Pezizomycotina</taxon>
        <taxon>Sordariomycetes</taxon>
        <taxon>Hypocreomycetidae</taxon>
        <taxon>Hypocreales</taxon>
        <taxon>Nectriaceae</taxon>
        <taxon>Fusarium</taxon>
        <taxon>Fusarium lateritium species complex</taxon>
    </lineage>
</organism>
<protein>
    <submittedName>
        <fullName evidence="2">Uncharacterized protein</fullName>
    </submittedName>
</protein>
<sequence length="149" mass="16839">MATPRVLPDLYLELDEMTPNSMISSLDLNTPSSERELASDSPGDTCEGSSTTKPRMPDVRWYVEPFMKMHGICHRPEDLEEEESGFGLLCQFSWLSLSTFWSSNAQNEATADDPQPEQPKYVKCGESTGRIPPGYFLINRVVYMPRTPQ</sequence>